<feature type="domain" description="CoA carboxyltransferase N-terminal" evidence="1">
    <location>
        <begin position="11"/>
        <end position="264"/>
    </location>
</feature>
<evidence type="ECO:0000259" key="1">
    <source>
        <dbReference type="PROSITE" id="PS50980"/>
    </source>
</evidence>
<feature type="domain" description="CoA carboxyltransferase C-terminal" evidence="2">
    <location>
        <begin position="272"/>
        <end position="502"/>
    </location>
</feature>
<dbReference type="PANTHER" id="PTHR43842">
    <property type="entry name" value="PROPIONYL-COA CARBOXYLASE BETA CHAIN"/>
    <property type="match status" value="1"/>
</dbReference>
<dbReference type="Gene3D" id="3.90.226.10">
    <property type="entry name" value="2-enoyl-CoA Hydratase, Chain A, domain 1"/>
    <property type="match status" value="2"/>
</dbReference>
<comment type="caution">
    <text evidence="3">The sequence shown here is derived from an EMBL/GenBank/DDBJ whole genome shotgun (WGS) entry which is preliminary data.</text>
</comment>
<keyword evidence="4" id="KW-1185">Reference proteome</keyword>
<dbReference type="InterPro" id="IPR029045">
    <property type="entry name" value="ClpP/crotonase-like_dom_sf"/>
</dbReference>
<dbReference type="Pfam" id="PF01039">
    <property type="entry name" value="Carboxyl_trans"/>
    <property type="match status" value="1"/>
</dbReference>
<evidence type="ECO:0000313" key="3">
    <source>
        <dbReference type="EMBL" id="TQV78118.1"/>
    </source>
</evidence>
<dbReference type="GO" id="GO:0016740">
    <property type="term" value="F:transferase activity"/>
    <property type="evidence" value="ECO:0007669"/>
    <property type="project" value="UniProtKB-KW"/>
</dbReference>
<dbReference type="RefSeq" id="WP_142904897.1">
    <property type="nucleotide sequence ID" value="NZ_ML660094.1"/>
</dbReference>
<evidence type="ECO:0000259" key="2">
    <source>
        <dbReference type="PROSITE" id="PS50989"/>
    </source>
</evidence>
<dbReference type="PROSITE" id="PS50980">
    <property type="entry name" value="COA_CT_NTER"/>
    <property type="match status" value="1"/>
</dbReference>
<name>A0A545TLQ6_9GAMM</name>
<dbReference type="InterPro" id="IPR011762">
    <property type="entry name" value="COA_CT_N"/>
</dbReference>
<dbReference type="OrthoDB" id="9803706at2"/>
<accession>A0A545TLQ6</accession>
<sequence length="524" mass="56175">MSENGDDGVDSRYGVAELARRRRQALAMGGEAKLARQRDKGRLNARQRIDALLDADSFDEYGLLAVGEWPGMEAKTPADGKITGFGSINTRTVAVGADDVTVLAGAGGYVGTNKTGKLFGYAKDKGYPCVYLGDAGGARVPDIMGSTGMMRLSYPSELPARNRAVPMITAIMGDCFGGPTWYASISDIVVQVKGSVMAVGGTAILEVATGETSSHAELGSWEMHARQTGLVDLVADDEPHCLALIRRVLDYLPANAAQLPPRIACAEPATALLDGVFDIVPADRKQAYDMHDLLALIADMDSLLELKPYYDGSLITALARIDGRVVGFLANNPMVTAGAMGPGACEKAVSFICLCDAYHIPLVFLHDTPGFLVGRAAEERKMPNRIMQFIECLAQSTVPRVSIVVRKSYGMAHCNMSGGRANNDVLLAWPTADISFMAPEVAVNVAFGRKLQQAEDPELAREEAVAALAEGTAPWSAAGRNLIDKVIDPRDTRREIIQALRRADGGDGQQGFSRRQLANWPYKI</sequence>
<dbReference type="PANTHER" id="PTHR43842:SF2">
    <property type="entry name" value="PROPIONYL-COA CARBOXYLASE BETA CHAIN, MITOCHONDRIAL"/>
    <property type="match status" value="1"/>
</dbReference>
<evidence type="ECO:0000313" key="4">
    <source>
        <dbReference type="Proteomes" id="UP000319732"/>
    </source>
</evidence>
<dbReference type="InterPro" id="IPR011763">
    <property type="entry name" value="COA_CT_C"/>
</dbReference>
<keyword evidence="3" id="KW-0808">Transferase</keyword>
<proteinExistence type="predicted"/>
<reference evidence="3 4" key="1">
    <citation type="submission" date="2019-06" db="EMBL/GenBank/DDBJ databases">
        <title>Whole genome sequence for Cellvibrionaceae sp. R142.</title>
        <authorList>
            <person name="Wang G."/>
        </authorList>
    </citation>
    <scope>NUCLEOTIDE SEQUENCE [LARGE SCALE GENOMIC DNA]</scope>
    <source>
        <strain evidence="3 4">R142</strain>
    </source>
</reference>
<dbReference type="InterPro" id="IPR051047">
    <property type="entry name" value="AccD/PCCB"/>
</dbReference>
<dbReference type="AlphaFoldDB" id="A0A545TLQ6"/>
<dbReference type="Proteomes" id="UP000319732">
    <property type="component" value="Unassembled WGS sequence"/>
</dbReference>
<dbReference type="EMBL" id="VHSG01000013">
    <property type="protein sequence ID" value="TQV78118.1"/>
    <property type="molecule type" value="Genomic_DNA"/>
</dbReference>
<dbReference type="PROSITE" id="PS50989">
    <property type="entry name" value="COA_CT_CTER"/>
    <property type="match status" value="1"/>
</dbReference>
<gene>
    <name evidence="3" type="ORF">FKG94_13645</name>
</gene>
<dbReference type="GO" id="GO:0004658">
    <property type="term" value="F:propionyl-CoA carboxylase activity"/>
    <property type="evidence" value="ECO:0007669"/>
    <property type="project" value="TreeGrafter"/>
</dbReference>
<protein>
    <submittedName>
        <fullName evidence="3">Carboxyl transferase</fullName>
    </submittedName>
</protein>
<dbReference type="SUPFAM" id="SSF52096">
    <property type="entry name" value="ClpP/crotonase"/>
    <property type="match status" value="2"/>
</dbReference>
<dbReference type="InterPro" id="IPR034733">
    <property type="entry name" value="AcCoA_carboxyl_beta"/>
</dbReference>
<organism evidence="3 4">
    <name type="scientific">Exilibacterium tricleocarpae</name>
    <dbReference type="NCBI Taxonomy" id="2591008"/>
    <lineage>
        <taxon>Bacteria</taxon>
        <taxon>Pseudomonadati</taxon>
        <taxon>Pseudomonadota</taxon>
        <taxon>Gammaproteobacteria</taxon>
        <taxon>Cellvibrionales</taxon>
        <taxon>Cellvibrionaceae</taxon>
        <taxon>Exilibacterium</taxon>
    </lineage>
</organism>